<dbReference type="InterPro" id="IPR050683">
    <property type="entry name" value="Bact_Polysacc_Export_ATP-bd"/>
</dbReference>
<reference evidence="6" key="1">
    <citation type="submission" date="2020-09" db="EMBL/GenBank/DDBJ databases">
        <title>A new high-throughput screening method to detect antimicrobial volatiles from metagenomic clone libraries.</title>
        <authorList>
            <person name="Stocker F."/>
            <person name="Obermeier M."/>
            <person name="Resch K."/>
            <person name="Berg G."/>
            <person name="Mueller Bogota C.A."/>
        </authorList>
    </citation>
    <scope>NUCLEOTIDE SEQUENCE</scope>
</reference>
<dbReference type="CDD" id="cd10147">
    <property type="entry name" value="Wzt_C-like"/>
    <property type="match status" value="1"/>
</dbReference>
<evidence type="ECO:0000259" key="5">
    <source>
        <dbReference type="PROSITE" id="PS50893"/>
    </source>
</evidence>
<proteinExistence type="inferred from homology"/>
<evidence type="ECO:0000256" key="3">
    <source>
        <dbReference type="ARBA" id="ARBA00022741"/>
    </source>
</evidence>
<keyword evidence="2" id="KW-0813">Transport</keyword>
<dbReference type="CDD" id="cd03220">
    <property type="entry name" value="ABC_KpsT_Wzt"/>
    <property type="match status" value="1"/>
</dbReference>
<keyword evidence="4 6" id="KW-0067">ATP-binding</keyword>
<dbReference type="Pfam" id="PF00005">
    <property type="entry name" value="ABC_tran"/>
    <property type="match status" value="1"/>
</dbReference>
<dbReference type="InterPro" id="IPR029439">
    <property type="entry name" value="Wzt_C"/>
</dbReference>
<gene>
    <name evidence="6" type="primary">tagH_2</name>
</gene>
<dbReference type="InterPro" id="IPR027417">
    <property type="entry name" value="P-loop_NTPase"/>
</dbReference>
<dbReference type="PROSITE" id="PS00211">
    <property type="entry name" value="ABC_TRANSPORTER_1"/>
    <property type="match status" value="1"/>
</dbReference>
<dbReference type="InterPro" id="IPR017871">
    <property type="entry name" value="ABC_transporter-like_CS"/>
</dbReference>
<dbReference type="PANTHER" id="PTHR46743:SF2">
    <property type="entry name" value="TEICHOIC ACIDS EXPORT ATP-BINDING PROTEIN TAGH"/>
    <property type="match status" value="1"/>
</dbReference>
<dbReference type="GO" id="GO:0005524">
    <property type="term" value="F:ATP binding"/>
    <property type="evidence" value="ECO:0007669"/>
    <property type="project" value="UniProtKB-KW"/>
</dbReference>
<evidence type="ECO:0000256" key="1">
    <source>
        <dbReference type="ARBA" id="ARBA00005417"/>
    </source>
</evidence>
<dbReference type="Gene3D" id="3.40.50.300">
    <property type="entry name" value="P-loop containing nucleotide triphosphate hydrolases"/>
    <property type="match status" value="1"/>
</dbReference>
<dbReference type="Pfam" id="PF14524">
    <property type="entry name" value="Wzt_C"/>
    <property type="match status" value="1"/>
</dbReference>
<dbReference type="InterPro" id="IPR015860">
    <property type="entry name" value="ABC_transpr_TagH-like"/>
</dbReference>
<keyword evidence="3" id="KW-0547">Nucleotide-binding</keyword>
<organism evidence="6">
    <name type="scientific">uncultured organism</name>
    <dbReference type="NCBI Taxonomy" id="155900"/>
    <lineage>
        <taxon>unclassified sequences</taxon>
        <taxon>environmental samples</taxon>
    </lineage>
</organism>
<dbReference type="EMBL" id="MW000469">
    <property type="protein sequence ID" value="QOL00460.1"/>
    <property type="molecule type" value="Genomic_DNA"/>
</dbReference>
<dbReference type="InterPro" id="IPR003439">
    <property type="entry name" value="ABC_transporter-like_ATP-bd"/>
</dbReference>
<evidence type="ECO:0000313" key="6">
    <source>
        <dbReference type="EMBL" id="QOL00460.1"/>
    </source>
</evidence>
<dbReference type="Gene3D" id="2.70.50.60">
    <property type="entry name" value="abc- transporter (atp binding component) like domain"/>
    <property type="match status" value="1"/>
</dbReference>
<dbReference type="PANTHER" id="PTHR46743">
    <property type="entry name" value="TEICHOIC ACIDS EXPORT ATP-BINDING PROTEIN TAGH"/>
    <property type="match status" value="1"/>
</dbReference>
<accession>A0A7L9QC39</accession>
<protein>
    <submittedName>
        <fullName evidence="6">Teichoic acids export ATP-binding protein TagH</fullName>
    </submittedName>
</protein>
<dbReference type="AlphaFoldDB" id="A0A7L9QC39"/>
<name>A0A7L9QC39_9ZZZZ</name>
<dbReference type="SMART" id="SM00382">
    <property type="entry name" value="AAA"/>
    <property type="match status" value="1"/>
</dbReference>
<dbReference type="GO" id="GO:0016887">
    <property type="term" value="F:ATP hydrolysis activity"/>
    <property type="evidence" value="ECO:0007669"/>
    <property type="project" value="InterPro"/>
</dbReference>
<sequence length="429" mass="46558">MNADDDAIRITGLSKVYARADSPLARLRDAIAAHDSGGGFVALAPLDLTVPRGQAVGLVGRNGSGKSTLLSIIAGVLAPTTGSVEVRGRVSALLELGSGFNPEFTGRENVYFNAMLHGLSRAEIDARYAAIVAFAEIGDYIDRPVKTYSSGMFVRLAFAVAINLQPDILIVDEALSVGDIYFQQKCFDKLRELRAAGITLFFVSHNSGAIFRFCDRALLLEHGRVVLDGDPKSVIETYESHLIVENEREREAIAATVTTTPEAAGADAQPIPAEVDRAEVDVVVAEIRSATGDPVHAFISEERIAVHVELRFRQSFDDPHVGFKIRNRYGDVIFETTTYSMRRPIGAVAAGEIVTIDFPFTAALIEGDYTVTLGIADGGFGEGSFRHQLLYRHDVAPFRVLRNADSIHWAGVVNLFPRVEICRALTPAN</sequence>
<dbReference type="GO" id="GO:0016020">
    <property type="term" value="C:membrane"/>
    <property type="evidence" value="ECO:0007669"/>
    <property type="project" value="InterPro"/>
</dbReference>
<dbReference type="InterPro" id="IPR003593">
    <property type="entry name" value="AAA+_ATPase"/>
</dbReference>
<feature type="domain" description="ABC transporter" evidence="5">
    <location>
        <begin position="25"/>
        <end position="247"/>
    </location>
</feature>
<comment type="similarity">
    <text evidence="1">Belongs to the ABC transporter superfamily.</text>
</comment>
<dbReference type="GO" id="GO:0140359">
    <property type="term" value="F:ABC-type transporter activity"/>
    <property type="evidence" value="ECO:0007669"/>
    <property type="project" value="InterPro"/>
</dbReference>
<evidence type="ECO:0000256" key="2">
    <source>
        <dbReference type="ARBA" id="ARBA00022448"/>
    </source>
</evidence>
<dbReference type="SUPFAM" id="SSF52540">
    <property type="entry name" value="P-loop containing nucleoside triphosphate hydrolases"/>
    <property type="match status" value="1"/>
</dbReference>
<evidence type="ECO:0000256" key="4">
    <source>
        <dbReference type="ARBA" id="ARBA00022840"/>
    </source>
</evidence>
<dbReference type="PROSITE" id="PS50893">
    <property type="entry name" value="ABC_TRANSPORTER_2"/>
    <property type="match status" value="1"/>
</dbReference>